<dbReference type="Proteomes" id="UP000714618">
    <property type="component" value="Unassembled WGS sequence"/>
</dbReference>
<evidence type="ECO:0000313" key="3">
    <source>
        <dbReference type="Proteomes" id="UP000714618"/>
    </source>
</evidence>
<dbReference type="PANTHER" id="PTHR13049:SF2">
    <property type="entry name" value="COILED-COIL DOMAIN-CONTAINING PROTEIN 25"/>
    <property type="match status" value="1"/>
</dbReference>
<dbReference type="PANTHER" id="PTHR13049">
    <property type="entry name" value="DUF814-RELATED"/>
    <property type="match status" value="1"/>
</dbReference>
<name>A0A9N8PIF8_9PEZI</name>
<gene>
    <name evidence="2" type="ORF">AWRI4233_LOCUS5077</name>
</gene>
<feature type="compositionally biased region" description="Polar residues" evidence="1">
    <location>
        <begin position="111"/>
        <end position="121"/>
    </location>
</feature>
<reference evidence="2" key="1">
    <citation type="submission" date="2020-06" db="EMBL/GenBank/DDBJ databases">
        <authorList>
            <person name="Onetto C."/>
        </authorList>
    </citation>
    <scope>NUCLEOTIDE SEQUENCE</scope>
</reference>
<dbReference type="AlphaFoldDB" id="A0A9N8PIF8"/>
<dbReference type="InterPro" id="IPR039730">
    <property type="entry name" value="Jlp2/Ccd25"/>
</dbReference>
<keyword evidence="3" id="KW-1185">Reference proteome</keyword>
<evidence type="ECO:0000313" key="2">
    <source>
        <dbReference type="EMBL" id="CAD0095194.1"/>
    </source>
</evidence>
<feature type="region of interest" description="Disordered" evidence="1">
    <location>
        <begin position="109"/>
        <end position="131"/>
    </location>
</feature>
<proteinExistence type="predicted"/>
<organism evidence="2 3">
    <name type="scientific">Aureobasidium mustum</name>
    <dbReference type="NCBI Taxonomy" id="2773714"/>
    <lineage>
        <taxon>Eukaryota</taxon>
        <taxon>Fungi</taxon>
        <taxon>Dikarya</taxon>
        <taxon>Ascomycota</taxon>
        <taxon>Pezizomycotina</taxon>
        <taxon>Dothideomycetes</taxon>
        <taxon>Dothideomycetidae</taxon>
        <taxon>Dothideales</taxon>
        <taxon>Saccotheciaceae</taxon>
        <taxon>Aureobasidium</taxon>
    </lineage>
</organism>
<accession>A0A9N8PIF8</accession>
<evidence type="ECO:0008006" key="4">
    <source>
        <dbReference type="Google" id="ProtNLM"/>
    </source>
</evidence>
<comment type="caution">
    <text evidence="2">The sequence shown here is derived from an EMBL/GenBank/DDBJ whole genome shotgun (WGS) entry which is preliminary data.</text>
</comment>
<evidence type="ECO:0000256" key="1">
    <source>
        <dbReference type="SAM" id="MobiDB-lite"/>
    </source>
</evidence>
<protein>
    <recommendedName>
        <fullName evidence="4">Coiled-coil domain-containing protein 25</fullName>
    </recommendedName>
</protein>
<sequence length="131" mass="15630">MATGQVGFKDQKKVKRVYVAKRENPIVNRLNKTKVEKFPDFRQEKEDRAKELRKKDRSVIAARVCIAKSQSERDTLAYTITNRQREEARIAKERKELAYQREHAYDEWNSEEQVMASSNQNRDSDWEDDFM</sequence>
<dbReference type="OrthoDB" id="200398at2759"/>
<dbReference type="EMBL" id="CAIJEO010000006">
    <property type="protein sequence ID" value="CAD0095194.1"/>
    <property type="molecule type" value="Genomic_DNA"/>
</dbReference>